<feature type="compositionally biased region" description="Polar residues" evidence="1">
    <location>
        <begin position="1"/>
        <end position="13"/>
    </location>
</feature>
<sequence length="61" mass="7104">MPNRKGNPQNFDNPPSKELTENVTFRATKEMKEEIQKQDNPAQFCRDAVQKALDEKKGRQQ</sequence>
<organism evidence="2 3">
    <name type="scientific">Nostoc punctiforme NIES-2108</name>
    <dbReference type="NCBI Taxonomy" id="1356359"/>
    <lineage>
        <taxon>Bacteria</taxon>
        <taxon>Bacillati</taxon>
        <taxon>Cyanobacteriota</taxon>
        <taxon>Cyanophyceae</taxon>
        <taxon>Nostocales</taxon>
        <taxon>Nostocaceae</taxon>
        <taxon>Nostoc</taxon>
    </lineage>
</organism>
<comment type="caution">
    <text evidence="2">The sequence shown here is derived from an EMBL/GenBank/DDBJ whole genome shotgun (WGS) entry which is preliminary data.</text>
</comment>
<proteinExistence type="predicted"/>
<evidence type="ECO:0000313" key="3">
    <source>
        <dbReference type="Proteomes" id="UP000252085"/>
    </source>
</evidence>
<accession>A0A367RB70</accession>
<reference evidence="2 3" key="1">
    <citation type="submission" date="2016-04" db="EMBL/GenBank/DDBJ databases">
        <authorList>
            <person name="Evans L.H."/>
            <person name="Alamgir A."/>
            <person name="Owens N."/>
            <person name="Weber N.D."/>
            <person name="Virtaneva K."/>
            <person name="Barbian K."/>
            <person name="Babar A."/>
            <person name="Rosenke K."/>
        </authorList>
    </citation>
    <scope>NUCLEOTIDE SEQUENCE [LARGE SCALE GENOMIC DNA]</scope>
    <source>
        <strain evidence="2">NIES-2108</strain>
    </source>
</reference>
<name>A0A367RB70_NOSPU</name>
<gene>
    <name evidence="2" type="ORF">A6769_23815</name>
</gene>
<dbReference type="Proteomes" id="UP000252085">
    <property type="component" value="Unassembled WGS sequence"/>
</dbReference>
<protein>
    <submittedName>
        <fullName evidence="2">Uncharacterized protein</fullName>
    </submittedName>
</protein>
<evidence type="ECO:0000313" key="2">
    <source>
        <dbReference type="EMBL" id="RCJ33768.1"/>
    </source>
</evidence>
<dbReference type="AlphaFoldDB" id="A0A367RB70"/>
<evidence type="ECO:0000256" key="1">
    <source>
        <dbReference type="SAM" id="MobiDB-lite"/>
    </source>
</evidence>
<feature type="region of interest" description="Disordered" evidence="1">
    <location>
        <begin position="1"/>
        <end position="20"/>
    </location>
</feature>
<dbReference type="EMBL" id="LXQE01000158">
    <property type="protein sequence ID" value="RCJ33768.1"/>
    <property type="molecule type" value="Genomic_DNA"/>
</dbReference>